<feature type="region of interest" description="Disordered" evidence="1">
    <location>
        <begin position="86"/>
        <end position="112"/>
    </location>
</feature>
<dbReference type="GO" id="GO:0016887">
    <property type="term" value="F:ATP hydrolysis activity"/>
    <property type="evidence" value="ECO:0007669"/>
    <property type="project" value="InterPro"/>
</dbReference>
<evidence type="ECO:0000313" key="3">
    <source>
        <dbReference type="EMBL" id="CAH1419086.1"/>
    </source>
</evidence>
<proteinExistence type="predicted"/>
<organism evidence="3 4">
    <name type="scientific">Lactuca virosa</name>
    <dbReference type="NCBI Taxonomy" id="75947"/>
    <lineage>
        <taxon>Eukaryota</taxon>
        <taxon>Viridiplantae</taxon>
        <taxon>Streptophyta</taxon>
        <taxon>Embryophyta</taxon>
        <taxon>Tracheophyta</taxon>
        <taxon>Spermatophyta</taxon>
        <taxon>Magnoliopsida</taxon>
        <taxon>eudicotyledons</taxon>
        <taxon>Gunneridae</taxon>
        <taxon>Pentapetalae</taxon>
        <taxon>asterids</taxon>
        <taxon>campanulids</taxon>
        <taxon>Asterales</taxon>
        <taxon>Asteraceae</taxon>
        <taxon>Cichorioideae</taxon>
        <taxon>Cichorieae</taxon>
        <taxon>Lactucinae</taxon>
        <taxon>Lactuca</taxon>
    </lineage>
</organism>
<dbReference type="GO" id="GO:0006298">
    <property type="term" value="P:mismatch repair"/>
    <property type="evidence" value="ECO:0007669"/>
    <property type="project" value="InterPro"/>
</dbReference>
<reference evidence="3 4" key="1">
    <citation type="submission" date="2022-01" db="EMBL/GenBank/DDBJ databases">
        <authorList>
            <person name="Xiong W."/>
            <person name="Schranz E."/>
        </authorList>
    </citation>
    <scope>NUCLEOTIDE SEQUENCE [LARGE SCALE GENOMIC DNA]</scope>
</reference>
<accession>A0AAU9M0P9</accession>
<evidence type="ECO:0000256" key="1">
    <source>
        <dbReference type="SAM" id="MobiDB-lite"/>
    </source>
</evidence>
<dbReference type="Pfam" id="PF16413">
    <property type="entry name" value="Mlh1_C"/>
    <property type="match status" value="1"/>
</dbReference>
<dbReference type="PANTHER" id="PTHR10073:SF12">
    <property type="entry name" value="DNA MISMATCH REPAIR PROTEIN MLH1"/>
    <property type="match status" value="1"/>
</dbReference>
<dbReference type="AlphaFoldDB" id="A0AAU9M0P9"/>
<dbReference type="GO" id="GO:0032389">
    <property type="term" value="C:MutLalpha complex"/>
    <property type="evidence" value="ECO:0007669"/>
    <property type="project" value="TreeGrafter"/>
</dbReference>
<evidence type="ECO:0000259" key="2">
    <source>
        <dbReference type="Pfam" id="PF16413"/>
    </source>
</evidence>
<dbReference type="InterPro" id="IPR038973">
    <property type="entry name" value="MutL/Mlh/Pms-like"/>
</dbReference>
<gene>
    <name evidence="3" type="ORF">LVIROSA_LOCUS6644</name>
</gene>
<feature type="domain" description="DNA mismatch repair protein Mlh1 C-terminal" evidence="2">
    <location>
        <begin position="117"/>
        <end position="293"/>
    </location>
</feature>
<keyword evidence="4" id="KW-1185">Reference proteome</keyword>
<dbReference type="Proteomes" id="UP001157418">
    <property type="component" value="Unassembled WGS sequence"/>
</dbReference>
<evidence type="ECO:0000313" key="4">
    <source>
        <dbReference type="Proteomes" id="UP001157418"/>
    </source>
</evidence>
<name>A0AAU9M0P9_9ASTR</name>
<dbReference type="GO" id="GO:0140664">
    <property type="term" value="F:ATP-dependent DNA damage sensor activity"/>
    <property type="evidence" value="ECO:0007669"/>
    <property type="project" value="InterPro"/>
</dbReference>
<dbReference type="InterPro" id="IPR032189">
    <property type="entry name" value="Mlh1_C"/>
</dbReference>
<sequence>MDNTGILCAVMLDTKQCLILLSVYASDMDLILASMAVDCSPVSSVAANKASFVNTSTSGSQKIHVNKMVRTDSQDPSGRMHAYLQAKPSRHHESNSGLNSLRSSIRHRRNPKETADLTSVQELINEFERGCHSGLLDTVRNCTYVGMVDDDFALLQHNTHLYLANVVNLSKELMYQLVLQGFGYFNAIQLSEPAPLQELIMLALIEEDPDSQGMNAKLLSEKYELLDEYFGIHVDPQANLSRLPVILDQYTLDMDRAPEFLLCLGNDVTWNDEKVCFQTIVAALGNFYDMHPPLLPNPSGEGVSDFYKRQGKGNVLGDNVLTFFRLSGLDAISLGNEVEDGLIAADPNLSSLVLCGKDFCDANGIKNNHK</sequence>
<dbReference type="PANTHER" id="PTHR10073">
    <property type="entry name" value="DNA MISMATCH REPAIR PROTEIN MLH, PMS, MUTL"/>
    <property type="match status" value="1"/>
</dbReference>
<dbReference type="EMBL" id="CAKMRJ010000224">
    <property type="protein sequence ID" value="CAH1419086.1"/>
    <property type="molecule type" value="Genomic_DNA"/>
</dbReference>
<comment type="caution">
    <text evidence="3">The sequence shown here is derived from an EMBL/GenBank/DDBJ whole genome shotgun (WGS) entry which is preliminary data.</text>
</comment>
<protein>
    <recommendedName>
        <fullName evidence="2">DNA mismatch repair protein Mlh1 C-terminal domain-containing protein</fullName>
    </recommendedName>
</protein>